<feature type="region of interest" description="Disordered" evidence="1">
    <location>
        <begin position="407"/>
        <end position="435"/>
    </location>
</feature>
<evidence type="ECO:0000256" key="1">
    <source>
        <dbReference type="SAM" id="MobiDB-lite"/>
    </source>
</evidence>
<dbReference type="InterPro" id="IPR000387">
    <property type="entry name" value="Tyr_Pase_dom"/>
</dbReference>
<dbReference type="InterPro" id="IPR050508">
    <property type="entry name" value="Methyltransf_Superfamily"/>
</dbReference>
<dbReference type="GO" id="GO:0004721">
    <property type="term" value="F:phosphoprotein phosphatase activity"/>
    <property type="evidence" value="ECO:0007669"/>
    <property type="project" value="InterPro"/>
</dbReference>
<dbReference type="EMBL" id="BOQL01000026">
    <property type="protein sequence ID" value="GIM69137.1"/>
    <property type="molecule type" value="Genomic_DNA"/>
</dbReference>
<evidence type="ECO:0000259" key="2">
    <source>
        <dbReference type="PROSITE" id="PS50056"/>
    </source>
</evidence>
<evidence type="ECO:0000313" key="3">
    <source>
        <dbReference type="EMBL" id="GIM69137.1"/>
    </source>
</evidence>
<dbReference type="GO" id="GO:0008168">
    <property type="term" value="F:methyltransferase activity"/>
    <property type="evidence" value="ECO:0007669"/>
    <property type="project" value="TreeGrafter"/>
</dbReference>
<dbReference type="InterPro" id="IPR029063">
    <property type="entry name" value="SAM-dependent_MTases_sf"/>
</dbReference>
<dbReference type="InterPro" id="IPR029021">
    <property type="entry name" value="Prot-tyrosine_phosphatase-like"/>
</dbReference>
<name>A0A919SAU1_9ACTN</name>
<gene>
    <name evidence="3" type="ORF">Aau02nite_34820</name>
</gene>
<dbReference type="Gene3D" id="3.90.190.10">
    <property type="entry name" value="Protein tyrosine phosphatase superfamily"/>
    <property type="match status" value="1"/>
</dbReference>
<dbReference type="Gene3D" id="3.40.50.150">
    <property type="entry name" value="Vaccinia Virus protein VP39"/>
    <property type="match status" value="1"/>
</dbReference>
<feature type="compositionally biased region" description="Polar residues" evidence="1">
    <location>
        <begin position="425"/>
        <end position="435"/>
    </location>
</feature>
<keyword evidence="4" id="KW-1185">Reference proteome</keyword>
<dbReference type="SUPFAM" id="SSF52799">
    <property type="entry name" value="(Phosphotyrosine protein) phosphatases II"/>
    <property type="match status" value="1"/>
</dbReference>
<dbReference type="Pfam" id="PF13649">
    <property type="entry name" value="Methyltransf_25"/>
    <property type="match status" value="1"/>
</dbReference>
<dbReference type="InterPro" id="IPR026893">
    <property type="entry name" value="Tyr/Ser_Pase_IphP-type"/>
</dbReference>
<organism evidence="3 4">
    <name type="scientific">Actinoplanes auranticolor</name>
    <dbReference type="NCBI Taxonomy" id="47988"/>
    <lineage>
        <taxon>Bacteria</taxon>
        <taxon>Bacillati</taxon>
        <taxon>Actinomycetota</taxon>
        <taxon>Actinomycetes</taxon>
        <taxon>Micromonosporales</taxon>
        <taxon>Micromonosporaceae</taxon>
        <taxon>Actinoplanes</taxon>
    </lineage>
</organism>
<evidence type="ECO:0000313" key="4">
    <source>
        <dbReference type="Proteomes" id="UP000681340"/>
    </source>
</evidence>
<comment type="caution">
    <text evidence="3">The sequence shown here is derived from an EMBL/GenBank/DDBJ whole genome shotgun (WGS) entry which is preliminary data.</text>
</comment>
<dbReference type="InterPro" id="IPR041698">
    <property type="entry name" value="Methyltransf_25"/>
</dbReference>
<dbReference type="PANTHER" id="PTHR42912:SF94">
    <property type="entry name" value="METHYLTRANSFERASE TYPE 11 DOMAIN-CONTAINING PROTEIN"/>
    <property type="match status" value="1"/>
</dbReference>
<accession>A0A919SAU1</accession>
<dbReference type="Proteomes" id="UP000681340">
    <property type="component" value="Unassembled WGS sequence"/>
</dbReference>
<dbReference type="PROSITE" id="PS50056">
    <property type="entry name" value="TYR_PHOSPHATASE_2"/>
    <property type="match status" value="1"/>
</dbReference>
<dbReference type="AlphaFoldDB" id="A0A919SAU1"/>
<dbReference type="InterPro" id="IPR016130">
    <property type="entry name" value="Tyr_Pase_AS"/>
</dbReference>
<dbReference type="Pfam" id="PF13350">
    <property type="entry name" value="Y_phosphatase3"/>
    <property type="match status" value="1"/>
</dbReference>
<dbReference type="CDD" id="cd02440">
    <property type="entry name" value="AdoMet_MTases"/>
    <property type="match status" value="1"/>
</dbReference>
<feature type="domain" description="Tyrosine specific protein phosphatases" evidence="2">
    <location>
        <begin position="105"/>
        <end position="141"/>
    </location>
</feature>
<sequence>MILDWPACRNARDLGGLPTQDGGRIRGGALLRSDHHGAMTPADVAAVRAAGISRILDLRRPAELAEHPSPFAGDPVYLHVSLLRDVTHYEYPADSYGPMLDHNKERMAAAFRAIAEAPPGGVLVHCRGGRDRTGTLVALALTVAGVGPEVVAEDYALSEDCPAATMINTLVHAEQVYGGVENYLRGIGVQQRHLDAVRERLREPAFLTGTRTGWDTIAQWYTERFRDELAAKIWDRALLTGFAELVGAVPGPVVDVGSGPGVTTAYLHGLGLDVTGVDLSPEMVAVARRDHPGIGFRVGSMTELAVPDASLAGLVAWYSIINVPDEALPAVFAEFHRVLAPGAPVIMAFQTGDEILVREGIAFHRRRPEAVAALLADAGLELVLRTVREPAEHPGLTESVSQAYLVARRPSGSQPGRSGRDPAFRTTTSTAPTDR</sequence>
<protein>
    <recommendedName>
        <fullName evidence="2">Tyrosine specific protein phosphatases domain-containing protein</fullName>
    </recommendedName>
</protein>
<dbReference type="PROSITE" id="PS00383">
    <property type="entry name" value="TYR_PHOSPHATASE_1"/>
    <property type="match status" value="1"/>
</dbReference>
<dbReference type="SUPFAM" id="SSF53335">
    <property type="entry name" value="S-adenosyl-L-methionine-dependent methyltransferases"/>
    <property type="match status" value="1"/>
</dbReference>
<dbReference type="PANTHER" id="PTHR42912">
    <property type="entry name" value="METHYLTRANSFERASE"/>
    <property type="match status" value="1"/>
</dbReference>
<reference evidence="3" key="1">
    <citation type="submission" date="2021-03" db="EMBL/GenBank/DDBJ databases">
        <title>Whole genome shotgun sequence of Actinoplanes auranticolor NBRC 12245.</title>
        <authorList>
            <person name="Komaki H."/>
            <person name="Tamura T."/>
        </authorList>
    </citation>
    <scope>NUCLEOTIDE SEQUENCE</scope>
    <source>
        <strain evidence="3">NBRC 12245</strain>
    </source>
</reference>
<proteinExistence type="predicted"/>
<dbReference type="RefSeq" id="WP_212989440.1">
    <property type="nucleotide sequence ID" value="NZ_BAABEA010000008.1"/>
</dbReference>